<dbReference type="Proteomes" id="UP001169764">
    <property type="component" value="Unassembled WGS sequence"/>
</dbReference>
<dbReference type="PANTHER" id="PTHR40115:SF1">
    <property type="entry name" value="INNER MEMBRANE PROTEIN WITH PEPSY TM HELIX"/>
    <property type="match status" value="1"/>
</dbReference>
<evidence type="ECO:0000256" key="1">
    <source>
        <dbReference type="SAM" id="Phobius"/>
    </source>
</evidence>
<name>A0ABT8YD51_9SPHN</name>
<sequence>MNAPTPLPNALPKKRRRISRGWWLKQLHTWHWISAAVSLIGMLMFAITGVTLNHSSIIPAHPQVVQKAGTLAPSLLRLLKATPAEGAPMPAAVAEAVAAQVGLDPSGRTGEWSEDEVYVAMPRPGGDAWVSVNRGTGAIASEVTRQGLISLFNDLHKGRNTGLGWRLFIDAFAAAAILFTGTGLLLLQFHAKHRKKTWPLVGLGFAVPLIVAIVFIH</sequence>
<comment type="caution">
    <text evidence="2">The sequence shown here is derived from an EMBL/GenBank/DDBJ whole genome shotgun (WGS) entry which is preliminary data.</text>
</comment>
<dbReference type="EMBL" id="JAUOTP010000009">
    <property type="protein sequence ID" value="MDO6416274.1"/>
    <property type="molecule type" value="Genomic_DNA"/>
</dbReference>
<feature type="transmembrane region" description="Helical" evidence="1">
    <location>
        <begin position="30"/>
        <end position="52"/>
    </location>
</feature>
<keyword evidence="1" id="KW-1133">Transmembrane helix</keyword>
<keyword evidence="1" id="KW-0812">Transmembrane</keyword>
<evidence type="ECO:0000313" key="3">
    <source>
        <dbReference type="Proteomes" id="UP001169764"/>
    </source>
</evidence>
<feature type="transmembrane region" description="Helical" evidence="1">
    <location>
        <begin position="197"/>
        <end position="216"/>
    </location>
</feature>
<keyword evidence="3" id="KW-1185">Reference proteome</keyword>
<dbReference type="Pfam" id="PF16357">
    <property type="entry name" value="PepSY_TM_like_2"/>
    <property type="match status" value="1"/>
</dbReference>
<reference evidence="2" key="1">
    <citation type="submission" date="2023-07" db="EMBL/GenBank/DDBJ databases">
        <authorList>
            <person name="Kim M."/>
        </authorList>
    </citation>
    <scope>NUCLEOTIDE SEQUENCE</scope>
    <source>
        <strain evidence="2">BIUV-7</strain>
    </source>
</reference>
<dbReference type="PANTHER" id="PTHR40115">
    <property type="entry name" value="INNER MEMBRANE PROTEIN WITH PEPSY TM HELIX"/>
    <property type="match status" value="1"/>
</dbReference>
<feature type="transmembrane region" description="Helical" evidence="1">
    <location>
        <begin position="167"/>
        <end position="191"/>
    </location>
</feature>
<accession>A0ABT8YD51</accession>
<protein>
    <submittedName>
        <fullName evidence="2">PepSY-associated TM helix domain-containing protein</fullName>
    </submittedName>
</protein>
<keyword evidence="1" id="KW-0472">Membrane</keyword>
<gene>
    <name evidence="2" type="ORF">Q4F19_17950</name>
</gene>
<evidence type="ECO:0000313" key="2">
    <source>
        <dbReference type="EMBL" id="MDO6416274.1"/>
    </source>
</evidence>
<proteinExistence type="predicted"/>
<dbReference type="InterPro" id="IPR032307">
    <property type="entry name" value="PepSY_TM-like_2"/>
</dbReference>
<dbReference type="RefSeq" id="WP_303545560.1">
    <property type="nucleotide sequence ID" value="NZ_JAUOTP010000009.1"/>
</dbReference>
<organism evidence="2 3">
    <name type="scientific">Sphingomonas natans</name>
    <dbReference type="NCBI Taxonomy" id="3063330"/>
    <lineage>
        <taxon>Bacteria</taxon>
        <taxon>Pseudomonadati</taxon>
        <taxon>Pseudomonadota</taxon>
        <taxon>Alphaproteobacteria</taxon>
        <taxon>Sphingomonadales</taxon>
        <taxon>Sphingomonadaceae</taxon>
        <taxon>Sphingomonas</taxon>
    </lineage>
</organism>